<evidence type="ECO:0000256" key="1">
    <source>
        <dbReference type="SAM" id="MobiDB-lite"/>
    </source>
</evidence>
<feature type="compositionally biased region" description="Polar residues" evidence="1">
    <location>
        <begin position="158"/>
        <end position="168"/>
    </location>
</feature>
<feature type="region of interest" description="Disordered" evidence="1">
    <location>
        <begin position="52"/>
        <end position="90"/>
    </location>
</feature>
<accession>A0A9W8PD64</accession>
<organism evidence="2 3">
    <name type="scientific">Fusarium irregulare</name>
    <dbReference type="NCBI Taxonomy" id="2494466"/>
    <lineage>
        <taxon>Eukaryota</taxon>
        <taxon>Fungi</taxon>
        <taxon>Dikarya</taxon>
        <taxon>Ascomycota</taxon>
        <taxon>Pezizomycotina</taxon>
        <taxon>Sordariomycetes</taxon>
        <taxon>Hypocreomycetidae</taxon>
        <taxon>Hypocreales</taxon>
        <taxon>Nectriaceae</taxon>
        <taxon>Fusarium</taxon>
        <taxon>Fusarium incarnatum-equiseti species complex</taxon>
    </lineage>
</organism>
<gene>
    <name evidence="2" type="ORF">NW766_012753</name>
</gene>
<feature type="region of interest" description="Disordered" evidence="1">
    <location>
        <begin position="114"/>
        <end position="136"/>
    </location>
</feature>
<protein>
    <submittedName>
        <fullName evidence="2">Uncharacterized protein</fullName>
    </submittedName>
</protein>
<name>A0A9W8PD64_9HYPO</name>
<proteinExistence type="predicted"/>
<dbReference type="EMBL" id="JAPDHF010000030">
    <property type="protein sequence ID" value="KAJ4002819.1"/>
    <property type="molecule type" value="Genomic_DNA"/>
</dbReference>
<feature type="region of interest" description="Disordered" evidence="1">
    <location>
        <begin position="152"/>
        <end position="249"/>
    </location>
</feature>
<reference evidence="2" key="1">
    <citation type="submission" date="2022-10" db="EMBL/GenBank/DDBJ databases">
        <title>Fusarium specimens isolated from Avocado Roots.</title>
        <authorList>
            <person name="Stajich J."/>
            <person name="Roper C."/>
            <person name="Heimlech-Rivalta G."/>
        </authorList>
    </citation>
    <scope>NUCLEOTIDE SEQUENCE</scope>
    <source>
        <strain evidence="2">CF00143</strain>
    </source>
</reference>
<keyword evidence="3" id="KW-1185">Reference proteome</keyword>
<dbReference type="Proteomes" id="UP001152130">
    <property type="component" value="Unassembled WGS sequence"/>
</dbReference>
<dbReference type="OrthoDB" id="10558890at2759"/>
<feature type="region of interest" description="Disordered" evidence="1">
    <location>
        <begin position="1"/>
        <end position="29"/>
    </location>
</feature>
<evidence type="ECO:0000313" key="3">
    <source>
        <dbReference type="Proteomes" id="UP001152130"/>
    </source>
</evidence>
<sequence>MAIADSYRQDASSPALKIHGASDNPGSDLHATVRALQRGLTTVLQTLATIAPSFTANPEPGLRPTFKKESPLNDHAPTVKQEPLVNEPATPIQGDAALSHKLLIAGIPTKAEDEFHHEPPSYEDSDSGSHYDSFSDEDDEIDEVAVVDHEAYQEETSDFSSVPSSQETAEPVCARPSSPVRHCRFNADDGELDDPPFKKVRSSSSVLQPEVVTHIKSEDNTQSTGQLEFEHDSESEAESQSNNHPVSEPNLHVETLHYSVHETMDCLCELVTQLGKPDGIGLSIIGTELAFSANGTGDGTVPPSFHGRSLNMTDQNKVRFAVIDLFKHYSTIMVRTERKVDVVVL</sequence>
<evidence type="ECO:0000313" key="2">
    <source>
        <dbReference type="EMBL" id="KAJ4002819.1"/>
    </source>
</evidence>
<dbReference type="AlphaFoldDB" id="A0A9W8PD64"/>
<comment type="caution">
    <text evidence="2">The sequence shown here is derived from an EMBL/GenBank/DDBJ whole genome shotgun (WGS) entry which is preliminary data.</text>
</comment>